<feature type="compositionally biased region" description="Acidic residues" evidence="1">
    <location>
        <begin position="164"/>
        <end position="173"/>
    </location>
</feature>
<name>S3BWN0_OPHP1</name>
<feature type="compositionally biased region" description="Acidic residues" evidence="1">
    <location>
        <begin position="39"/>
        <end position="53"/>
    </location>
</feature>
<feature type="region of interest" description="Disordered" evidence="1">
    <location>
        <begin position="135"/>
        <end position="173"/>
    </location>
</feature>
<reference evidence="2 3" key="1">
    <citation type="journal article" date="2013" name="BMC Genomics">
        <title>The genome and transcriptome of the pine saprophyte Ophiostoma piceae, and a comparison with the bark beetle-associated pine pathogen Grosmannia clavigera.</title>
        <authorList>
            <person name="Haridas S."/>
            <person name="Wang Y."/>
            <person name="Lim L."/>
            <person name="Massoumi Alamouti S."/>
            <person name="Jackman S."/>
            <person name="Docking R."/>
            <person name="Robertson G."/>
            <person name="Birol I."/>
            <person name="Bohlmann J."/>
            <person name="Breuil C."/>
        </authorList>
    </citation>
    <scope>NUCLEOTIDE SEQUENCE [LARGE SCALE GENOMIC DNA]</scope>
    <source>
        <strain evidence="2 3">UAMH 11346</strain>
    </source>
</reference>
<feature type="compositionally biased region" description="Low complexity" evidence="1">
    <location>
        <begin position="1"/>
        <end position="15"/>
    </location>
</feature>
<evidence type="ECO:0000313" key="3">
    <source>
        <dbReference type="Proteomes" id="UP000016923"/>
    </source>
</evidence>
<dbReference type="Proteomes" id="UP000016923">
    <property type="component" value="Unassembled WGS sequence"/>
</dbReference>
<keyword evidence="3" id="KW-1185">Reference proteome</keyword>
<proteinExistence type="predicted"/>
<organism evidence="2 3">
    <name type="scientific">Ophiostoma piceae (strain UAMH 11346)</name>
    <name type="common">Sap stain fungus</name>
    <dbReference type="NCBI Taxonomy" id="1262450"/>
    <lineage>
        <taxon>Eukaryota</taxon>
        <taxon>Fungi</taxon>
        <taxon>Dikarya</taxon>
        <taxon>Ascomycota</taxon>
        <taxon>Pezizomycotina</taxon>
        <taxon>Sordariomycetes</taxon>
        <taxon>Sordariomycetidae</taxon>
        <taxon>Ophiostomatales</taxon>
        <taxon>Ophiostomataceae</taxon>
        <taxon>Ophiostoma</taxon>
    </lineage>
</organism>
<gene>
    <name evidence="2" type="ORF">F503_01721</name>
</gene>
<protein>
    <submittedName>
        <fullName evidence="2">Uncharacterized protein</fullName>
    </submittedName>
</protein>
<dbReference type="EMBL" id="KE148164">
    <property type="protein sequence ID" value="EPE03831.1"/>
    <property type="molecule type" value="Genomic_DNA"/>
</dbReference>
<dbReference type="VEuPathDB" id="FungiDB:F503_01721"/>
<feature type="region of interest" description="Disordered" evidence="1">
    <location>
        <begin position="1"/>
        <end position="53"/>
    </location>
</feature>
<evidence type="ECO:0000313" key="2">
    <source>
        <dbReference type="EMBL" id="EPE03831.1"/>
    </source>
</evidence>
<dbReference type="AlphaFoldDB" id="S3BWN0"/>
<accession>S3BWN0</accession>
<evidence type="ECO:0000256" key="1">
    <source>
        <dbReference type="SAM" id="MobiDB-lite"/>
    </source>
</evidence>
<dbReference type="HOGENOM" id="CLU_1360799_0_0_1"/>
<sequence>MNNRLPTRSPRLRTTAISEPKDEPPEEAPLLNPASLVVDDGDGDGGEDGDGDAEDKTVQLVVEQTHVASLSVATVELMLLEYADKYVDVRAGTLAWTICRSKDRPRGMHWVPGARAMVLDQKPAAQRCQQVERQFHSPLSPSGQAEPGAITGGNTGVGASDGTTADDAETADAVDADCPKTGIAMAMSTSGSILTVEIKVY</sequence>